<protein>
    <submittedName>
        <fullName evidence="1">Unannotated protein</fullName>
    </submittedName>
</protein>
<dbReference type="AlphaFoldDB" id="A0A6J7JIZ3"/>
<evidence type="ECO:0000313" key="1">
    <source>
        <dbReference type="EMBL" id="CAB4942494.1"/>
    </source>
</evidence>
<organism evidence="1">
    <name type="scientific">freshwater metagenome</name>
    <dbReference type="NCBI Taxonomy" id="449393"/>
    <lineage>
        <taxon>unclassified sequences</taxon>
        <taxon>metagenomes</taxon>
        <taxon>ecological metagenomes</taxon>
    </lineage>
</organism>
<dbReference type="EMBL" id="CAFBNF010000089">
    <property type="protein sequence ID" value="CAB4942494.1"/>
    <property type="molecule type" value="Genomic_DNA"/>
</dbReference>
<gene>
    <name evidence="1" type="ORF">UFOPK3773_00938</name>
</gene>
<accession>A0A6J7JIZ3</accession>
<sequence>MTTVRREESEYWTAIGDAVAQIGGCVVRAVVRVTRGWSVAVPTARRGAGLGNEVIPLAKALIASEVLGLRLVQQPWFVNPRDYSSLFGRGYADGARHGWAYASRHRRDLPAADLSHPFDYLESMRELAARGVPDTVLLRHVSGMSGGFLGVLSARSSLQQLLGVSASSPRHEGISIGVHLRLGDFAPAQNPAPGRWNTSIPAPWSIGATLAVISALRAVGEECVSVTLCTDSPDSAAAREVESALAPVVPVVIDVGDVVRHLALLSASDVIVPSISWFSTLALFLGQQPYVWPSGNLVAHGTLGSINGQSPEVLAGPTGVALEAIGRGEVGSFRGLPWGLGDTLSSDWASAVVSRRRAWDVRGDLTLYGAAPMPTDS</sequence>
<proteinExistence type="predicted"/>
<reference evidence="1" key="1">
    <citation type="submission" date="2020-05" db="EMBL/GenBank/DDBJ databases">
        <authorList>
            <person name="Chiriac C."/>
            <person name="Salcher M."/>
            <person name="Ghai R."/>
            <person name="Kavagutti S V."/>
        </authorList>
    </citation>
    <scope>NUCLEOTIDE SEQUENCE</scope>
</reference>
<name>A0A6J7JIZ3_9ZZZZ</name>